<sequence length="141" mass="16329">MYASGTSQDRKAESTERKKKQKKSAKKSAFSESEWESESETDTEGYVPDESEEDSDSEDTRSEELVQRKSRPEPNPAQEERRIKKRHESNDAIKGLSGLQQGEDHTLPETMRRIRKRKNEEKEERNNKKKKLPHGKSPANV</sequence>
<feature type="compositionally biased region" description="Basic and acidic residues" evidence="1">
    <location>
        <begin position="102"/>
        <end position="126"/>
    </location>
</feature>
<keyword evidence="3" id="KW-1185">Reference proteome</keyword>
<feature type="compositionally biased region" description="Acidic residues" evidence="1">
    <location>
        <begin position="33"/>
        <end position="57"/>
    </location>
</feature>
<feature type="compositionally biased region" description="Basic residues" evidence="1">
    <location>
        <begin position="17"/>
        <end position="26"/>
    </location>
</feature>
<protein>
    <submittedName>
        <fullName evidence="2">Uncharacterized protein</fullName>
    </submittedName>
</protein>
<dbReference type="Proteomes" id="UP001341840">
    <property type="component" value="Unassembled WGS sequence"/>
</dbReference>
<organism evidence="2 3">
    <name type="scientific">Stylosanthes scabra</name>
    <dbReference type="NCBI Taxonomy" id="79078"/>
    <lineage>
        <taxon>Eukaryota</taxon>
        <taxon>Viridiplantae</taxon>
        <taxon>Streptophyta</taxon>
        <taxon>Embryophyta</taxon>
        <taxon>Tracheophyta</taxon>
        <taxon>Spermatophyta</taxon>
        <taxon>Magnoliopsida</taxon>
        <taxon>eudicotyledons</taxon>
        <taxon>Gunneridae</taxon>
        <taxon>Pentapetalae</taxon>
        <taxon>rosids</taxon>
        <taxon>fabids</taxon>
        <taxon>Fabales</taxon>
        <taxon>Fabaceae</taxon>
        <taxon>Papilionoideae</taxon>
        <taxon>50 kb inversion clade</taxon>
        <taxon>dalbergioids sensu lato</taxon>
        <taxon>Dalbergieae</taxon>
        <taxon>Pterocarpus clade</taxon>
        <taxon>Stylosanthes</taxon>
    </lineage>
</organism>
<feature type="region of interest" description="Disordered" evidence="1">
    <location>
        <begin position="1"/>
        <end position="141"/>
    </location>
</feature>
<name>A0ABU6USD3_9FABA</name>
<gene>
    <name evidence="2" type="ORF">PIB30_087926</name>
</gene>
<dbReference type="EMBL" id="JASCZI010122400">
    <property type="protein sequence ID" value="MED6164252.1"/>
    <property type="molecule type" value="Genomic_DNA"/>
</dbReference>
<feature type="non-terminal residue" evidence="2">
    <location>
        <position position="141"/>
    </location>
</feature>
<comment type="caution">
    <text evidence="2">The sequence shown here is derived from an EMBL/GenBank/DDBJ whole genome shotgun (WGS) entry which is preliminary data.</text>
</comment>
<reference evidence="2 3" key="1">
    <citation type="journal article" date="2023" name="Plants (Basel)">
        <title>Bridging the Gap: Combining Genomics and Transcriptomics Approaches to Understand Stylosanthes scabra, an Orphan Legume from the Brazilian Caatinga.</title>
        <authorList>
            <person name="Ferreira-Neto J.R.C."/>
            <person name="da Silva M.D."/>
            <person name="Binneck E."/>
            <person name="de Melo N.F."/>
            <person name="da Silva R.H."/>
            <person name="de Melo A.L.T.M."/>
            <person name="Pandolfi V."/>
            <person name="Bustamante F.O."/>
            <person name="Brasileiro-Vidal A.C."/>
            <person name="Benko-Iseppon A.M."/>
        </authorList>
    </citation>
    <scope>NUCLEOTIDE SEQUENCE [LARGE SCALE GENOMIC DNA]</scope>
    <source>
        <tissue evidence="2">Leaves</tissue>
    </source>
</reference>
<feature type="compositionally biased region" description="Basic and acidic residues" evidence="1">
    <location>
        <begin position="58"/>
        <end position="82"/>
    </location>
</feature>
<evidence type="ECO:0000313" key="3">
    <source>
        <dbReference type="Proteomes" id="UP001341840"/>
    </source>
</evidence>
<evidence type="ECO:0000256" key="1">
    <source>
        <dbReference type="SAM" id="MobiDB-lite"/>
    </source>
</evidence>
<accession>A0ABU6USD3</accession>
<evidence type="ECO:0000313" key="2">
    <source>
        <dbReference type="EMBL" id="MED6164252.1"/>
    </source>
</evidence>
<proteinExistence type="predicted"/>